<dbReference type="InterPro" id="IPR037185">
    <property type="entry name" value="EmrE-like"/>
</dbReference>
<sequence length="401" mass="40567">MRLPCAGRAEAGLYLQLVSGLCAAGMGLAAKLAGGQGLPVMEIVLARSIVVLLLSGSLLLWQGRRAAGQAAEWPWRSSRRWLLLVRGLVGFGAITCYYSAVQLLPLADAAVFAFLAPLFVALLSPLVLGESSGGVVMAAAAPLCAAGVLLVAQPTFLFGGGSRALSMAGAVFMASAKFCVRILGRSEPVSSIMFSMAALSVAGSAALACLVPGQALVAPRSAAAWGALAAAGLLACCVQTTATWALKLSKATPTTMMSFLGVIWGLLGDLLVYNHPPSGLGLLGAALVCSSSLVVILAERRQGPGGGGDGGGGDGSLLPAGSPHPGLKAKDSRLRLEASAGYLPVPRDQGQQLQLELAEGGRLGGGAAAGEVVVVEEEDEDEDRGGGERVPLVPHTRPSSV</sequence>
<evidence type="ECO:0000256" key="3">
    <source>
        <dbReference type="ARBA" id="ARBA00022692"/>
    </source>
</evidence>
<dbReference type="Pfam" id="PF00892">
    <property type="entry name" value="EamA"/>
    <property type="match status" value="1"/>
</dbReference>
<dbReference type="FunCoup" id="E1ZDP8">
    <property type="interactions" value="606"/>
</dbReference>
<dbReference type="GO" id="GO:0016020">
    <property type="term" value="C:membrane"/>
    <property type="evidence" value="ECO:0007669"/>
    <property type="project" value="UniProtKB-SubCell"/>
</dbReference>
<feature type="compositionally biased region" description="Gly residues" evidence="6">
    <location>
        <begin position="304"/>
        <end position="315"/>
    </location>
</feature>
<evidence type="ECO:0000259" key="8">
    <source>
        <dbReference type="Pfam" id="PF00892"/>
    </source>
</evidence>
<protein>
    <recommendedName>
        <fullName evidence="8">EamA domain-containing protein</fullName>
    </recommendedName>
</protein>
<feature type="transmembrane region" description="Helical" evidence="7">
    <location>
        <begin position="256"/>
        <end position="273"/>
    </location>
</feature>
<dbReference type="EMBL" id="GL433843">
    <property type="protein sequence ID" value="EFN56059.1"/>
    <property type="molecule type" value="Genomic_DNA"/>
</dbReference>
<evidence type="ECO:0000256" key="7">
    <source>
        <dbReference type="SAM" id="Phobius"/>
    </source>
</evidence>
<dbReference type="AlphaFoldDB" id="E1ZDP8"/>
<evidence type="ECO:0000256" key="2">
    <source>
        <dbReference type="ARBA" id="ARBA00007635"/>
    </source>
</evidence>
<feature type="transmembrane region" description="Helical" evidence="7">
    <location>
        <begin position="12"/>
        <end position="34"/>
    </location>
</feature>
<evidence type="ECO:0000256" key="1">
    <source>
        <dbReference type="ARBA" id="ARBA00004141"/>
    </source>
</evidence>
<feature type="region of interest" description="Disordered" evidence="6">
    <location>
        <begin position="376"/>
        <end position="401"/>
    </location>
</feature>
<evidence type="ECO:0000313" key="10">
    <source>
        <dbReference type="Proteomes" id="UP000008141"/>
    </source>
</evidence>
<dbReference type="KEGG" id="cvr:CHLNCDRAFT_145530"/>
<feature type="transmembrane region" description="Helical" evidence="7">
    <location>
        <begin position="106"/>
        <end position="128"/>
    </location>
</feature>
<dbReference type="InParanoid" id="E1ZDP8"/>
<evidence type="ECO:0000256" key="5">
    <source>
        <dbReference type="ARBA" id="ARBA00023136"/>
    </source>
</evidence>
<keyword evidence="4 7" id="KW-1133">Transmembrane helix</keyword>
<comment type="similarity">
    <text evidence="2">Belongs to the drug/metabolite transporter (DMT) superfamily. Plant drug/metabolite exporter (P-DME) (TC 2.A.7.4) family.</text>
</comment>
<dbReference type="GeneID" id="17355326"/>
<keyword evidence="10" id="KW-1185">Reference proteome</keyword>
<organism evidence="10">
    <name type="scientific">Chlorella variabilis</name>
    <name type="common">Green alga</name>
    <dbReference type="NCBI Taxonomy" id="554065"/>
    <lineage>
        <taxon>Eukaryota</taxon>
        <taxon>Viridiplantae</taxon>
        <taxon>Chlorophyta</taxon>
        <taxon>core chlorophytes</taxon>
        <taxon>Trebouxiophyceae</taxon>
        <taxon>Chlorellales</taxon>
        <taxon>Chlorellaceae</taxon>
        <taxon>Chlorella clade</taxon>
        <taxon>Chlorella</taxon>
    </lineage>
</organism>
<feature type="transmembrane region" description="Helical" evidence="7">
    <location>
        <begin position="135"/>
        <end position="158"/>
    </location>
</feature>
<evidence type="ECO:0000256" key="4">
    <source>
        <dbReference type="ARBA" id="ARBA00022989"/>
    </source>
</evidence>
<dbReference type="SUPFAM" id="SSF103481">
    <property type="entry name" value="Multidrug resistance efflux transporter EmrE"/>
    <property type="match status" value="2"/>
</dbReference>
<name>E1ZDP8_CHLVA</name>
<reference evidence="9 10" key="1">
    <citation type="journal article" date="2010" name="Plant Cell">
        <title>The Chlorella variabilis NC64A genome reveals adaptation to photosymbiosis, coevolution with viruses, and cryptic sex.</title>
        <authorList>
            <person name="Blanc G."/>
            <person name="Duncan G."/>
            <person name="Agarkova I."/>
            <person name="Borodovsky M."/>
            <person name="Gurnon J."/>
            <person name="Kuo A."/>
            <person name="Lindquist E."/>
            <person name="Lucas S."/>
            <person name="Pangilinan J."/>
            <person name="Polle J."/>
            <person name="Salamov A."/>
            <person name="Terry A."/>
            <person name="Yamada T."/>
            <person name="Dunigan D.D."/>
            <person name="Grigoriev I.V."/>
            <person name="Claverie J.M."/>
            <person name="Van Etten J.L."/>
        </authorList>
    </citation>
    <scope>NUCLEOTIDE SEQUENCE [LARGE SCALE GENOMIC DNA]</scope>
    <source>
        <strain evidence="9 10">NC64A</strain>
    </source>
</reference>
<dbReference type="eggNOG" id="KOG4510">
    <property type="taxonomic scope" value="Eukaryota"/>
</dbReference>
<accession>E1ZDP8</accession>
<gene>
    <name evidence="9" type="ORF">CHLNCDRAFT_145530</name>
</gene>
<dbReference type="RefSeq" id="XP_005848161.1">
    <property type="nucleotide sequence ID" value="XM_005848099.1"/>
</dbReference>
<feature type="transmembrane region" description="Helical" evidence="7">
    <location>
        <begin position="223"/>
        <end position="244"/>
    </location>
</feature>
<dbReference type="InterPro" id="IPR000620">
    <property type="entry name" value="EamA_dom"/>
</dbReference>
<feature type="domain" description="EamA" evidence="8">
    <location>
        <begin position="12"/>
        <end position="151"/>
    </location>
</feature>
<feature type="transmembrane region" description="Helical" evidence="7">
    <location>
        <begin position="40"/>
        <end position="61"/>
    </location>
</feature>
<feature type="transmembrane region" description="Helical" evidence="7">
    <location>
        <begin position="81"/>
        <end position="100"/>
    </location>
</feature>
<dbReference type="PANTHER" id="PTHR22911">
    <property type="entry name" value="ACYL-MALONYL CONDENSING ENZYME-RELATED"/>
    <property type="match status" value="1"/>
</dbReference>
<evidence type="ECO:0000313" key="9">
    <source>
        <dbReference type="EMBL" id="EFN56059.1"/>
    </source>
</evidence>
<dbReference type="PANTHER" id="PTHR22911:SF6">
    <property type="entry name" value="SOLUTE CARRIER FAMILY 35 MEMBER G1"/>
    <property type="match status" value="1"/>
</dbReference>
<feature type="transmembrane region" description="Helical" evidence="7">
    <location>
        <begin position="279"/>
        <end position="298"/>
    </location>
</feature>
<proteinExistence type="inferred from homology"/>
<keyword evidence="3 7" id="KW-0812">Transmembrane</keyword>
<keyword evidence="5 7" id="KW-0472">Membrane</keyword>
<feature type="region of interest" description="Disordered" evidence="6">
    <location>
        <begin position="304"/>
        <end position="328"/>
    </location>
</feature>
<feature type="transmembrane region" description="Helical" evidence="7">
    <location>
        <begin position="196"/>
        <end position="217"/>
    </location>
</feature>
<dbReference type="OrthoDB" id="306876at2759"/>
<comment type="subcellular location">
    <subcellularLocation>
        <location evidence="1">Membrane</location>
        <topology evidence="1">Multi-pass membrane protein</topology>
    </subcellularLocation>
</comment>
<dbReference type="Proteomes" id="UP000008141">
    <property type="component" value="Unassembled WGS sequence"/>
</dbReference>
<evidence type="ECO:0000256" key="6">
    <source>
        <dbReference type="SAM" id="MobiDB-lite"/>
    </source>
</evidence>